<dbReference type="Proteomes" id="UP000007364">
    <property type="component" value="Unassembled WGS sequence"/>
</dbReference>
<sequence>MPPKEEKQQRRQLHKERAQKDKMEFLRNLPLAQQTITDLFDNLDSELEFNGCEHDYTLTDRFLALQEIKLTDQMIEWFQDNGGYCDCEILWNIEEKFE</sequence>
<protein>
    <recommendedName>
        <fullName evidence="3">DUF2695 domain-containing protein</fullName>
    </recommendedName>
</protein>
<dbReference type="OrthoDB" id="95751at2"/>
<name>K2P081_9FLAO</name>
<keyword evidence="2" id="KW-1185">Reference proteome</keyword>
<dbReference type="Pfam" id="PF10905">
    <property type="entry name" value="DUF2695"/>
    <property type="match status" value="1"/>
</dbReference>
<organism evidence="1 2">
    <name type="scientific">Galbibacter marinus</name>
    <dbReference type="NCBI Taxonomy" id="555500"/>
    <lineage>
        <taxon>Bacteria</taxon>
        <taxon>Pseudomonadati</taxon>
        <taxon>Bacteroidota</taxon>
        <taxon>Flavobacteriia</taxon>
        <taxon>Flavobacteriales</taxon>
        <taxon>Flavobacteriaceae</taxon>
        <taxon>Galbibacter</taxon>
    </lineage>
</organism>
<evidence type="ECO:0008006" key="3">
    <source>
        <dbReference type="Google" id="ProtNLM"/>
    </source>
</evidence>
<accession>K2P081</accession>
<evidence type="ECO:0000313" key="1">
    <source>
        <dbReference type="EMBL" id="EKF54458.1"/>
    </source>
</evidence>
<reference evidence="1 2" key="1">
    <citation type="journal article" date="2012" name="J. Bacteriol.">
        <title>Genome Sequence of Galbibacter marinum Type Strain ck-I2-15.</title>
        <authorList>
            <person name="Lai Q."/>
            <person name="Li C."/>
            <person name="Shao Z."/>
        </authorList>
    </citation>
    <scope>NUCLEOTIDE SEQUENCE [LARGE SCALE GENOMIC DNA]</scope>
    <source>
        <strain evidence="2">ck-I2-15</strain>
    </source>
</reference>
<dbReference type="AlphaFoldDB" id="K2P081"/>
<dbReference type="eggNOG" id="ENOG50331BE">
    <property type="taxonomic scope" value="Bacteria"/>
</dbReference>
<evidence type="ECO:0000313" key="2">
    <source>
        <dbReference type="Proteomes" id="UP000007364"/>
    </source>
</evidence>
<dbReference type="STRING" id="555500.I215_12538"/>
<dbReference type="InterPro" id="IPR024248">
    <property type="entry name" value="DUF2695"/>
</dbReference>
<dbReference type="RefSeq" id="WP_008992346.1">
    <property type="nucleotide sequence ID" value="NZ_AMSG01000021.1"/>
</dbReference>
<gene>
    <name evidence="1" type="ORF">I215_12538</name>
</gene>
<proteinExistence type="predicted"/>
<dbReference type="EMBL" id="AMSG01000021">
    <property type="protein sequence ID" value="EKF54458.1"/>
    <property type="molecule type" value="Genomic_DNA"/>
</dbReference>
<comment type="caution">
    <text evidence="1">The sequence shown here is derived from an EMBL/GenBank/DDBJ whole genome shotgun (WGS) entry which is preliminary data.</text>
</comment>